<sequence>MIYDLLQQSPAAAPHRSDVCIVGAGAAGISLAVLLSRAGKQVTLLEGGGIAPDSENDCFQAGVSGLAYRGIREGRTQGLGGTTALWGGQILPLGDIDFEHRPWIAGSGWPICKADLLRFYQQALELEGLANTVAPDAAVWARIGAQPPAYPGMRTYLSRWCPEPDFAVLHADALRHDRIRVWMNARAVSLHRCGEAVRGVTVRTPAGAEHTFRAEQFIFCLGAIESSRFFLQEQEGSLPWNQSGLLGRHFQDHVDCDAATLVPRDPAALSRSFDAIYVQRQKYLPKLRLSESEQMRRSLLNVGGTVYTPQQQDSSQPLRQAAGSLLRGKSPKEGLLFSVRHLGQAPSLARQSFRYLVQHRGSLQTRRPLTLRVHCEQEPCGNSTIRLAHTKDRLGMQQVEVHWVIADRELQTIRGFVQTVAQALAPIAIVEPHRDLLRKTADFRTHCQDSFHHMGGMRMNASAHAGVVDTDLRLHGTANCFVCSTAVFPTSGFSNPTHTLLALTARLAEHISR</sequence>
<evidence type="ECO:0000256" key="5">
    <source>
        <dbReference type="ARBA" id="ARBA00023002"/>
    </source>
</evidence>
<dbReference type="InterPro" id="IPR006076">
    <property type="entry name" value="FAD-dep_OxRdtase"/>
</dbReference>
<dbReference type="PANTHER" id="PTHR42784:SF1">
    <property type="entry name" value="PYRANOSE 2-OXIDASE"/>
    <property type="match status" value="1"/>
</dbReference>
<keyword evidence="3" id="KW-0285">Flavoprotein</keyword>
<evidence type="ECO:0000256" key="3">
    <source>
        <dbReference type="ARBA" id="ARBA00022630"/>
    </source>
</evidence>
<dbReference type="InterPro" id="IPR036188">
    <property type="entry name" value="FAD/NAD-bd_sf"/>
</dbReference>
<evidence type="ECO:0000259" key="6">
    <source>
        <dbReference type="Pfam" id="PF01266"/>
    </source>
</evidence>
<dbReference type="Pfam" id="PF01266">
    <property type="entry name" value="DAO"/>
    <property type="match status" value="1"/>
</dbReference>
<protein>
    <submittedName>
        <fullName evidence="8">FAD-dependent oxidoreductase</fullName>
    </submittedName>
</protein>
<name>A0ABW9KHY4_9BACT</name>
<feature type="domain" description="Glucose-methanol-choline oxidoreductase C-terminal" evidence="7">
    <location>
        <begin position="382"/>
        <end position="503"/>
    </location>
</feature>
<dbReference type="SUPFAM" id="SSF51905">
    <property type="entry name" value="FAD/NAD(P)-binding domain"/>
    <property type="match status" value="1"/>
</dbReference>
<dbReference type="RefSeq" id="WP_263413636.1">
    <property type="nucleotide sequence ID" value="NZ_BAABBH010000001.1"/>
</dbReference>
<feature type="domain" description="FAD dependent oxidoreductase" evidence="6">
    <location>
        <begin position="18"/>
        <end position="223"/>
    </location>
</feature>
<accession>A0ABW9KHY4</accession>
<keyword evidence="9" id="KW-1185">Reference proteome</keyword>
<dbReference type="EMBL" id="JBJYXY010000001">
    <property type="protein sequence ID" value="MFN2974813.1"/>
    <property type="molecule type" value="Genomic_DNA"/>
</dbReference>
<comment type="similarity">
    <text evidence="2">Belongs to the GMC oxidoreductase family.</text>
</comment>
<dbReference type="Proteomes" id="UP001634747">
    <property type="component" value="Unassembled WGS sequence"/>
</dbReference>
<evidence type="ECO:0000256" key="4">
    <source>
        <dbReference type="ARBA" id="ARBA00022827"/>
    </source>
</evidence>
<organism evidence="8 9">
    <name type="scientific">Terriglobus aquaticus</name>
    <dbReference type="NCBI Taxonomy" id="940139"/>
    <lineage>
        <taxon>Bacteria</taxon>
        <taxon>Pseudomonadati</taxon>
        <taxon>Acidobacteriota</taxon>
        <taxon>Terriglobia</taxon>
        <taxon>Terriglobales</taxon>
        <taxon>Acidobacteriaceae</taxon>
        <taxon>Terriglobus</taxon>
    </lineage>
</organism>
<evidence type="ECO:0000313" key="9">
    <source>
        <dbReference type="Proteomes" id="UP001634747"/>
    </source>
</evidence>
<evidence type="ECO:0000256" key="2">
    <source>
        <dbReference type="ARBA" id="ARBA00010790"/>
    </source>
</evidence>
<dbReference type="InterPro" id="IPR051473">
    <property type="entry name" value="P2Ox-like"/>
</dbReference>
<gene>
    <name evidence="8" type="ORF">ACK2TP_03480</name>
</gene>
<dbReference type="InterPro" id="IPR007867">
    <property type="entry name" value="GMC_OxRtase_C"/>
</dbReference>
<reference evidence="8 9" key="1">
    <citation type="submission" date="2024-12" db="EMBL/GenBank/DDBJ databases">
        <authorList>
            <person name="Lee Y."/>
        </authorList>
    </citation>
    <scope>NUCLEOTIDE SEQUENCE [LARGE SCALE GENOMIC DNA]</scope>
    <source>
        <strain evidence="8 9">03SUJ4</strain>
    </source>
</reference>
<evidence type="ECO:0000259" key="7">
    <source>
        <dbReference type="Pfam" id="PF05199"/>
    </source>
</evidence>
<keyword evidence="5" id="KW-0560">Oxidoreductase</keyword>
<dbReference type="PANTHER" id="PTHR42784">
    <property type="entry name" value="PYRANOSE 2-OXIDASE"/>
    <property type="match status" value="1"/>
</dbReference>
<evidence type="ECO:0000256" key="1">
    <source>
        <dbReference type="ARBA" id="ARBA00001974"/>
    </source>
</evidence>
<comment type="cofactor">
    <cofactor evidence="1">
        <name>FAD</name>
        <dbReference type="ChEBI" id="CHEBI:57692"/>
    </cofactor>
</comment>
<proteinExistence type="inferred from homology"/>
<comment type="caution">
    <text evidence="8">The sequence shown here is derived from an EMBL/GenBank/DDBJ whole genome shotgun (WGS) entry which is preliminary data.</text>
</comment>
<dbReference type="Pfam" id="PF05199">
    <property type="entry name" value="GMC_oxred_C"/>
    <property type="match status" value="1"/>
</dbReference>
<keyword evidence="4" id="KW-0274">FAD</keyword>
<evidence type="ECO:0000313" key="8">
    <source>
        <dbReference type="EMBL" id="MFN2974813.1"/>
    </source>
</evidence>
<dbReference type="Gene3D" id="3.50.50.60">
    <property type="entry name" value="FAD/NAD(P)-binding domain"/>
    <property type="match status" value="2"/>
</dbReference>